<feature type="non-terminal residue" evidence="2">
    <location>
        <position position="21"/>
    </location>
</feature>
<feature type="compositionally biased region" description="Basic and acidic residues" evidence="1">
    <location>
        <begin position="1"/>
        <end position="15"/>
    </location>
</feature>
<feature type="region of interest" description="Disordered" evidence="1">
    <location>
        <begin position="1"/>
        <end position="21"/>
    </location>
</feature>
<dbReference type="AlphaFoldDB" id="A0A392TZ44"/>
<evidence type="ECO:0000313" key="3">
    <source>
        <dbReference type="Proteomes" id="UP000265520"/>
    </source>
</evidence>
<keyword evidence="3" id="KW-1185">Reference proteome</keyword>
<name>A0A392TZ44_9FABA</name>
<organism evidence="2 3">
    <name type="scientific">Trifolium medium</name>
    <dbReference type="NCBI Taxonomy" id="97028"/>
    <lineage>
        <taxon>Eukaryota</taxon>
        <taxon>Viridiplantae</taxon>
        <taxon>Streptophyta</taxon>
        <taxon>Embryophyta</taxon>
        <taxon>Tracheophyta</taxon>
        <taxon>Spermatophyta</taxon>
        <taxon>Magnoliopsida</taxon>
        <taxon>eudicotyledons</taxon>
        <taxon>Gunneridae</taxon>
        <taxon>Pentapetalae</taxon>
        <taxon>rosids</taxon>
        <taxon>fabids</taxon>
        <taxon>Fabales</taxon>
        <taxon>Fabaceae</taxon>
        <taxon>Papilionoideae</taxon>
        <taxon>50 kb inversion clade</taxon>
        <taxon>NPAAA clade</taxon>
        <taxon>Hologalegina</taxon>
        <taxon>IRL clade</taxon>
        <taxon>Trifolieae</taxon>
        <taxon>Trifolium</taxon>
    </lineage>
</organism>
<dbReference type="Proteomes" id="UP000265520">
    <property type="component" value="Unassembled WGS sequence"/>
</dbReference>
<evidence type="ECO:0000313" key="2">
    <source>
        <dbReference type="EMBL" id="MCI65500.1"/>
    </source>
</evidence>
<evidence type="ECO:0000256" key="1">
    <source>
        <dbReference type="SAM" id="MobiDB-lite"/>
    </source>
</evidence>
<sequence length="21" mass="2446">MMRLREGNKHSHVDVDAACFE</sequence>
<comment type="caution">
    <text evidence="2">The sequence shown here is derived from an EMBL/GenBank/DDBJ whole genome shotgun (WGS) entry which is preliminary data.</text>
</comment>
<reference evidence="2 3" key="1">
    <citation type="journal article" date="2018" name="Front. Plant Sci.">
        <title>Red Clover (Trifolium pratense) and Zigzag Clover (T. medium) - A Picture of Genomic Similarities and Differences.</title>
        <authorList>
            <person name="Dluhosova J."/>
            <person name="Istvanek J."/>
            <person name="Nedelnik J."/>
            <person name="Repkova J."/>
        </authorList>
    </citation>
    <scope>NUCLEOTIDE SEQUENCE [LARGE SCALE GENOMIC DNA]</scope>
    <source>
        <strain evidence="3">cv. 10/8</strain>
        <tissue evidence="2">Leaf</tissue>
    </source>
</reference>
<accession>A0A392TZ44</accession>
<protein>
    <submittedName>
        <fullName evidence="2">Uncharacterized protein</fullName>
    </submittedName>
</protein>
<dbReference type="EMBL" id="LXQA010676926">
    <property type="protein sequence ID" value="MCI65500.1"/>
    <property type="molecule type" value="Genomic_DNA"/>
</dbReference>
<proteinExistence type="predicted"/>